<dbReference type="InterPro" id="IPR001584">
    <property type="entry name" value="Integrase_cat-core"/>
</dbReference>
<dbReference type="SUPFAM" id="SSF53098">
    <property type="entry name" value="Ribonuclease H-like"/>
    <property type="match status" value="1"/>
</dbReference>
<dbReference type="Proteomes" id="UP000046395">
    <property type="component" value="Unassembled WGS sequence"/>
</dbReference>
<dbReference type="Pfam" id="PF17921">
    <property type="entry name" value="Integrase_H2C2"/>
    <property type="match status" value="1"/>
</dbReference>
<dbReference type="Gene3D" id="1.10.340.70">
    <property type="match status" value="1"/>
</dbReference>
<dbReference type="PANTHER" id="PTHR47331:SF1">
    <property type="entry name" value="GAG-LIKE PROTEIN"/>
    <property type="match status" value="1"/>
</dbReference>
<proteinExistence type="predicted"/>
<evidence type="ECO:0000313" key="2">
    <source>
        <dbReference type="Proteomes" id="UP000046395"/>
    </source>
</evidence>
<protein>
    <submittedName>
        <fullName evidence="3">Integrase catalytic domain-containing protein</fullName>
    </submittedName>
</protein>
<dbReference type="GO" id="GO:0003676">
    <property type="term" value="F:nucleic acid binding"/>
    <property type="evidence" value="ECO:0007669"/>
    <property type="project" value="InterPro"/>
</dbReference>
<accession>A0A5S6Q5G2</accession>
<dbReference type="GO" id="GO:0015074">
    <property type="term" value="P:DNA integration"/>
    <property type="evidence" value="ECO:0007669"/>
    <property type="project" value="InterPro"/>
</dbReference>
<dbReference type="WBParaSite" id="TMUE_0000002409.1">
    <property type="protein sequence ID" value="TMUE_0000002409.1"/>
    <property type="gene ID" value="WBGene00298251"/>
</dbReference>
<sequence>MSLWWHGPSWLKGPDSTWPTENDRTVMEDVNHERGSMVLANVLQERSDLGRLAPECFAHFERLVRVTAFCVRFAHNARRLTPERRCGDLTVEEIQQAECIWFRIVQQRNFGAEIQRIRSGKPLQTDSRLRQFDLLRVGGRNSRSKLCYEARHQVLLPHNDYVVTLLLRQLHERKLHAPPETTLAAVRQKFWILKGRAAVKRVVRDCVICRKVYSAPYQPKMAELPKERITEASPFQRTGVDFAGPLFVRRRRSQAKVYVCLFTCMVTRAIHLELVQGLTTQDFLLAFRRFVARRGRPDYMQSDNFRSFSAADRELDELLSKENRVLMKRELAKDRITWNFITPRAPWSGGYWERLVGSVKTALKKALGHAYVDEQQLCTVLCEIEAQINARPLTLSQR</sequence>
<dbReference type="Gene3D" id="3.30.420.10">
    <property type="entry name" value="Ribonuclease H-like superfamily/Ribonuclease H"/>
    <property type="match status" value="1"/>
</dbReference>
<keyword evidence="2" id="KW-1185">Reference proteome</keyword>
<dbReference type="PANTHER" id="PTHR47331">
    <property type="entry name" value="PHD-TYPE DOMAIN-CONTAINING PROTEIN"/>
    <property type="match status" value="1"/>
</dbReference>
<dbReference type="AlphaFoldDB" id="A0A5S6Q5G2"/>
<dbReference type="PROSITE" id="PS50994">
    <property type="entry name" value="INTEGRASE"/>
    <property type="match status" value="1"/>
</dbReference>
<organism evidence="2 3">
    <name type="scientific">Trichuris muris</name>
    <name type="common">Mouse whipworm</name>
    <dbReference type="NCBI Taxonomy" id="70415"/>
    <lineage>
        <taxon>Eukaryota</taxon>
        <taxon>Metazoa</taxon>
        <taxon>Ecdysozoa</taxon>
        <taxon>Nematoda</taxon>
        <taxon>Enoplea</taxon>
        <taxon>Dorylaimia</taxon>
        <taxon>Trichinellida</taxon>
        <taxon>Trichuridae</taxon>
        <taxon>Trichuris</taxon>
    </lineage>
</organism>
<dbReference type="InterPro" id="IPR012337">
    <property type="entry name" value="RNaseH-like_sf"/>
</dbReference>
<evidence type="ECO:0000313" key="3">
    <source>
        <dbReference type="WBParaSite" id="TMUE_0000002409.1"/>
    </source>
</evidence>
<dbReference type="STRING" id="70415.A0A5S6Q5G2"/>
<dbReference type="InterPro" id="IPR036397">
    <property type="entry name" value="RNaseH_sf"/>
</dbReference>
<evidence type="ECO:0000259" key="1">
    <source>
        <dbReference type="PROSITE" id="PS50994"/>
    </source>
</evidence>
<feature type="domain" description="Integrase catalytic" evidence="1">
    <location>
        <begin position="230"/>
        <end position="398"/>
    </location>
</feature>
<reference evidence="3" key="1">
    <citation type="submission" date="2019-12" db="UniProtKB">
        <authorList>
            <consortium name="WormBaseParasite"/>
        </authorList>
    </citation>
    <scope>IDENTIFICATION</scope>
</reference>
<dbReference type="InterPro" id="IPR041588">
    <property type="entry name" value="Integrase_H2C2"/>
</dbReference>
<name>A0A5S6Q5G2_TRIMR</name>